<organism evidence="2 3">
    <name type="scientific">Aquimarina muelleri</name>
    <dbReference type="NCBI Taxonomy" id="279356"/>
    <lineage>
        <taxon>Bacteria</taxon>
        <taxon>Pseudomonadati</taxon>
        <taxon>Bacteroidota</taxon>
        <taxon>Flavobacteriia</taxon>
        <taxon>Flavobacteriales</taxon>
        <taxon>Flavobacteriaceae</taxon>
        <taxon>Aquimarina</taxon>
    </lineage>
</organism>
<sequence>MIKNTFRKTIQRIHLWLGLTTGVIVFIVCITGSIYTFQKELKTLIHSHYSVDIPTESIKLPLENIVNSYKKHSNHVIRRLYDFKKPSRSIILLTVKDKEYYYSYMNPYTGELLKETPLSKDFFTVILYLHRNLLLGKIGTQIIGYSIIIFIISLISGLILWFPKNKKIFKNAKGRKSQFSIKTNAPKKKLTYDLHKVLGFYGASILIVLAITGITWTFNWVDNMLYMAVTFEKKQVEKKITILETPFKEQALDVLKKEIIHQRVNKDLFIYYFPNTNKAPLRVLNSSDVDEYGDSDIYYANPDNGAIIGSKLDEEKNAGQKLKSLYYDIHTGSLLGLGGKTLVFLAGLIGASLPITGFFLYLNRRKKSRYIK</sequence>
<dbReference type="EMBL" id="BMWS01000021">
    <property type="protein sequence ID" value="GGX26293.1"/>
    <property type="molecule type" value="Genomic_DNA"/>
</dbReference>
<dbReference type="RefSeq" id="WP_051316718.1">
    <property type="nucleotide sequence ID" value="NZ_BMWS01000021.1"/>
</dbReference>
<comment type="caution">
    <text evidence="2">The sequence shown here is derived from an EMBL/GenBank/DDBJ whole genome shotgun (WGS) entry which is preliminary data.</text>
</comment>
<keyword evidence="1" id="KW-0812">Transmembrane</keyword>
<name>A0A918JWS0_9FLAO</name>
<reference evidence="2 3" key="1">
    <citation type="journal article" date="2014" name="Int. J. Syst. Evol. Microbiol.">
        <title>Complete genome sequence of Corynebacterium casei LMG S-19264T (=DSM 44701T), isolated from a smear-ripened cheese.</title>
        <authorList>
            <consortium name="US DOE Joint Genome Institute (JGI-PGF)"/>
            <person name="Walter F."/>
            <person name="Albersmeier A."/>
            <person name="Kalinowski J."/>
            <person name="Ruckert C."/>
        </authorList>
    </citation>
    <scope>NUCLEOTIDE SEQUENCE [LARGE SCALE GENOMIC DNA]</scope>
    <source>
        <strain evidence="2 3">KCTC 12285</strain>
    </source>
</reference>
<dbReference type="Proteomes" id="UP000601108">
    <property type="component" value="Unassembled WGS sequence"/>
</dbReference>
<keyword evidence="3" id="KW-1185">Reference proteome</keyword>
<feature type="transmembrane region" description="Helical" evidence="1">
    <location>
        <begin position="12"/>
        <end position="37"/>
    </location>
</feature>
<protein>
    <submittedName>
        <fullName evidence="2">Membrane protein</fullName>
    </submittedName>
</protein>
<evidence type="ECO:0000313" key="3">
    <source>
        <dbReference type="Proteomes" id="UP000601108"/>
    </source>
</evidence>
<keyword evidence="1" id="KW-1133">Transmembrane helix</keyword>
<dbReference type="PANTHER" id="PTHR34219:SF3">
    <property type="entry name" value="BLL7967 PROTEIN"/>
    <property type="match status" value="1"/>
</dbReference>
<evidence type="ECO:0000256" key="1">
    <source>
        <dbReference type="SAM" id="Phobius"/>
    </source>
</evidence>
<gene>
    <name evidence="2" type="ORF">GCM10007384_29310</name>
</gene>
<proteinExistence type="predicted"/>
<accession>A0A918JWS0</accession>
<feature type="transmembrane region" description="Helical" evidence="1">
    <location>
        <begin position="142"/>
        <end position="162"/>
    </location>
</feature>
<dbReference type="Pfam" id="PF03929">
    <property type="entry name" value="PepSY_TM"/>
    <property type="match status" value="1"/>
</dbReference>
<keyword evidence="1" id="KW-0472">Membrane</keyword>
<dbReference type="AlphaFoldDB" id="A0A918JWS0"/>
<feature type="transmembrane region" description="Helical" evidence="1">
    <location>
        <begin position="197"/>
        <end position="218"/>
    </location>
</feature>
<dbReference type="InterPro" id="IPR005625">
    <property type="entry name" value="PepSY-ass_TM"/>
</dbReference>
<evidence type="ECO:0000313" key="2">
    <source>
        <dbReference type="EMBL" id="GGX26293.1"/>
    </source>
</evidence>
<feature type="transmembrane region" description="Helical" evidence="1">
    <location>
        <begin position="342"/>
        <end position="362"/>
    </location>
</feature>
<dbReference type="PANTHER" id="PTHR34219">
    <property type="entry name" value="IRON-REGULATED INNER MEMBRANE PROTEIN-RELATED"/>
    <property type="match status" value="1"/>
</dbReference>